<evidence type="ECO:0000313" key="5">
    <source>
        <dbReference type="Proteomes" id="UP000229459"/>
    </source>
</evidence>
<dbReference type="InterPro" id="IPR001867">
    <property type="entry name" value="OmpR/PhoB-type_DNA-bd"/>
</dbReference>
<dbReference type="GO" id="GO:0000160">
    <property type="term" value="P:phosphorelay signal transduction system"/>
    <property type="evidence" value="ECO:0007669"/>
    <property type="project" value="InterPro"/>
</dbReference>
<reference evidence="4 5" key="1">
    <citation type="submission" date="2017-09" db="EMBL/GenBank/DDBJ databases">
        <title>Depth-based differentiation of microbial function through sediment-hosted aquifers and enrichment of novel symbionts in the deep terrestrial subsurface.</title>
        <authorList>
            <person name="Probst A.J."/>
            <person name="Ladd B."/>
            <person name="Jarett J.K."/>
            <person name="Geller-Mcgrath D.E."/>
            <person name="Sieber C.M."/>
            <person name="Emerson J.B."/>
            <person name="Anantharaman K."/>
            <person name="Thomas B.C."/>
            <person name="Malmstrom R."/>
            <person name="Stieglmeier M."/>
            <person name="Klingl A."/>
            <person name="Woyke T."/>
            <person name="Ryan C.M."/>
            <person name="Banfield J.F."/>
        </authorList>
    </citation>
    <scope>NUCLEOTIDE SEQUENCE [LARGE SCALE GENOMIC DNA]</scope>
    <source>
        <strain evidence="4">CG23_combo_of_CG06-09_8_20_14_all_34_8</strain>
    </source>
</reference>
<comment type="caution">
    <text evidence="4">The sequence shown here is derived from an EMBL/GenBank/DDBJ whole genome shotgun (WGS) entry which is preliminary data.</text>
</comment>
<evidence type="ECO:0000256" key="2">
    <source>
        <dbReference type="PROSITE-ProRule" id="PRU01091"/>
    </source>
</evidence>
<dbReference type="InterPro" id="IPR016032">
    <property type="entry name" value="Sig_transdc_resp-reg_C-effctor"/>
</dbReference>
<dbReference type="Proteomes" id="UP000229459">
    <property type="component" value="Unassembled WGS sequence"/>
</dbReference>
<sequence>MKIAPYYQSLLEENLQAVKSMEPITFCGMYDCGIDYLFSLSLPLLQAEYGNTHHLLVIDLSGLDTSVSIETELSYILSQYDSNIGSNLEYFDITKKFKQLASNKPMHLTVYGGQEDVLDKQFLLFLNRLRNLLGWQFSYTLLINAKNILQTSERSLLSDKVVFRNLIWVSPLDQGNSIVVINNYTQRYGFTPTKFELNKIIELSGGNPGLIKSLYLIAKDGQLAESNLLDHRLIFRLRGITTDLGGMYTTIPTDHIYSETGYVICDKSKRRWFTSLLEKYIQNSPQHLQITGRNINQTLLSMTISQRKLLEYLEKNVGNIISREVIAKVIWGDNWEEKYSDWAIDQLISNLRKQMQTTKYKGKLITKRGEGIVLINE</sequence>
<dbReference type="Pfam" id="PF00486">
    <property type="entry name" value="Trans_reg_C"/>
    <property type="match status" value="1"/>
</dbReference>
<evidence type="ECO:0000313" key="4">
    <source>
        <dbReference type="EMBL" id="PIP52728.1"/>
    </source>
</evidence>
<dbReference type="GO" id="GO:0006355">
    <property type="term" value="P:regulation of DNA-templated transcription"/>
    <property type="evidence" value="ECO:0007669"/>
    <property type="project" value="InterPro"/>
</dbReference>
<dbReference type="SMART" id="SM00862">
    <property type="entry name" value="Trans_reg_C"/>
    <property type="match status" value="1"/>
</dbReference>
<keyword evidence="1 2" id="KW-0238">DNA-binding</keyword>
<dbReference type="SUPFAM" id="SSF46894">
    <property type="entry name" value="C-terminal effector domain of the bipartite response regulators"/>
    <property type="match status" value="1"/>
</dbReference>
<dbReference type="PROSITE" id="PS51755">
    <property type="entry name" value="OMPR_PHOB"/>
    <property type="match status" value="1"/>
</dbReference>
<proteinExistence type="predicted"/>
<dbReference type="CDD" id="cd00383">
    <property type="entry name" value="trans_reg_C"/>
    <property type="match status" value="1"/>
</dbReference>
<organism evidence="4 5">
    <name type="scientific">Candidatus Beckwithbacteria bacterium CG23_combo_of_CG06-09_8_20_14_all_34_8</name>
    <dbReference type="NCBI Taxonomy" id="1974497"/>
    <lineage>
        <taxon>Bacteria</taxon>
        <taxon>Candidatus Beckwithiibacteriota</taxon>
    </lineage>
</organism>
<dbReference type="GO" id="GO:0003677">
    <property type="term" value="F:DNA binding"/>
    <property type="evidence" value="ECO:0007669"/>
    <property type="project" value="UniProtKB-UniRule"/>
</dbReference>
<evidence type="ECO:0000259" key="3">
    <source>
        <dbReference type="PROSITE" id="PS51755"/>
    </source>
</evidence>
<name>A0A2H0B723_9BACT</name>
<gene>
    <name evidence="4" type="ORF">COX08_04850</name>
</gene>
<feature type="domain" description="OmpR/PhoB-type" evidence="3">
    <location>
        <begin position="273"/>
        <end position="376"/>
    </location>
</feature>
<dbReference type="EMBL" id="PCSR01000117">
    <property type="protein sequence ID" value="PIP52728.1"/>
    <property type="molecule type" value="Genomic_DNA"/>
</dbReference>
<dbReference type="AlphaFoldDB" id="A0A2H0B723"/>
<protein>
    <recommendedName>
        <fullName evidence="3">OmpR/PhoB-type domain-containing protein</fullName>
    </recommendedName>
</protein>
<accession>A0A2H0B723</accession>
<dbReference type="Gene3D" id="1.10.10.10">
    <property type="entry name" value="Winged helix-like DNA-binding domain superfamily/Winged helix DNA-binding domain"/>
    <property type="match status" value="1"/>
</dbReference>
<feature type="DNA-binding region" description="OmpR/PhoB-type" evidence="2">
    <location>
        <begin position="273"/>
        <end position="376"/>
    </location>
</feature>
<dbReference type="InterPro" id="IPR036388">
    <property type="entry name" value="WH-like_DNA-bd_sf"/>
</dbReference>
<evidence type="ECO:0000256" key="1">
    <source>
        <dbReference type="ARBA" id="ARBA00023125"/>
    </source>
</evidence>